<organism evidence="2 3">
    <name type="scientific">Enterovibrio norvegicus DSM 15893</name>
    <dbReference type="NCBI Taxonomy" id="1121869"/>
    <lineage>
        <taxon>Bacteria</taxon>
        <taxon>Pseudomonadati</taxon>
        <taxon>Pseudomonadota</taxon>
        <taxon>Gammaproteobacteria</taxon>
        <taxon>Vibrionales</taxon>
        <taxon>Vibrionaceae</taxon>
        <taxon>Enterovibrio</taxon>
    </lineage>
</organism>
<name>A0A1I5XUL1_9GAMM</name>
<dbReference type="GeneID" id="35870090"/>
<protein>
    <recommendedName>
        <fullName evidence="1">DUF4440 domain-containing protein</fullName>
    </recommendedName>
</protein>
<dbReference type="Proteomes" id="UP000182692">
    <property type="component" value="Unassembled WGS sequence"/>
</dbReference>
<dbReference type="InterPro" id="IPR032710">
    <property type="entry name" value="NTF2-like_dom_sf"/>
</dbReference>
<dbReference type="SUPFAM" id="SSF54427">
    <property type="entry name" value="NTF2-like"/>
    <property type="match status" value="1"/>
</dbReference>
<feature type="domain" description="DUF4440" evidence="1">
    <location>
        <begin position="5"/>
        <end position="109"/>
    </location>
</feature>
<gene>
    <name evidence="2" type="ORF">SAMN03084138_04841</name>
</gene>
<dbReference type="InterPro" id="IPR027843">
    <property type="entry name" value="DUF4440"/>
</dbReference>
<evidence type="ECO:0000313" key="3">
    <source>
        <dbReference type="Proteomes" id="UP000182692"/>
    </source>
</evidence>
<dbReference type="AlphaFoldDB" id="A0A1I5XUL1"/>
<evidence type="ECO:0000259" key="1">
    <source>
        <dbReference type="Pfam" id="PF14534"/>
    </source>
</evidence>
<evidence type="ECO:0000313" key="2">
    <source>
        <dbReference type="EMBL" id="SFQ35652.1"/>
    </source>
</evidence>
<dbReference type="OrthoDB" id="121974at2"/>
<reference evidence="2 3" key="1">
    <citation type="submission" date="2016-10" db="EMBL/GenBank/DDBJ databases">
        <authorList>
            <person name="de Groot N.N."/>
        </authorList>
    </citation>
    <scope>NUCLEOTIDE SEQUENCE [LARGE SCALE GENOMIC DNA]</scope>
    <source>
        <strain evidence="2 3">DSM 15893</strain>
    </source>
</reference>
<proteinExistence type="predicted"/>
<dbReference type="RefSeq" id="WP_074928929.1">
    <property type="nucleotide sequence ID" value="NZ_FOWR01000076.1"/>
</dbReference>
<dbReference type="STRING" id="1121869.SAMN03084138_04841"/>
<dbReference type="Pfam" id="PF14534">
    <property type="entry name" value="DUF4440"/>
    <property type="match status" value="1"/>
</dbReference>
<sequence>MDILVKQETELHRYEVRQSRADVERLIHPSFSEVGKSGVSFDFASIVKMMSSEEPTGCRVHSQNYVCVQLAPSVQLLKYESASVAPTGEISDYAKRCSIWAFTGTCWQLKYHQGTPCSAFELTI</sequence>
<dbReference type="EMBL" id="FOWR01000076">
    <property type="protein sequence ID" value="SFQ35652.1"/>
    <property type="molecule type" value="Genomic_DNA"/>
</dbReference>
<accession>A0A1I5XUL1</accession>